<dbReference type="EMBL" id="JAENHL010000008">
    <property type="protein sequence ID" value="MBK1870998.1"/>
    <property type="molecule type" value="Genomic_DNA"/>
</dbReference>
<keyword evidence="2" id="KW-1185">Reference proteome</keyword>
<name>A0ACC5RF17_9HYPH</name>
<evidence type="ECO:0000313" key="2">
    <source>
        <dbReference type="Proteomes" id="UP000616151"/>
    </source>
</evidence>
<dbReference type="Proteomes" id="UP000616151">
    <property type="component" value="Unassembled WGS sequence"/>
</dbReference>
<reference evidence="1" key="1">
    <citation type="submission" date="2021-01" db="EMBL/GenBank/DDBJ databases">
        <authorList>
            <person name="Sun Q."/>
        </authorList>
    </citation>
    <scope>NUCLEOTIDE SEQUENCE</scope>
    <source>
        <strain evidence="1">YIM B02566</strain>
    </source>
</reference>
<proteinExistence type="predicted"/>
<protein>
    <submittedName>
        <fullName evidence="1">DUF3800 domain-containing protein</fullName>
    </submittedName>
</protein>
<accession>A0ACC5RF17</accession>
<gene>
    <name evidence="1" type="ORF">JHL16_31825</name>
</gene>
<organism evidence="1 2">
    <name type="scientific">Taklimakanibacter albus</name>
    <dbReference type="NCBI Taxonomy" id="2800327"/>
    <lineage>
        <taxon>Bacteria</taxon>
        <taxon>Pseudomonadati</taxon>
        <taxon>Pseudomonadota</taxon>
        <taxon>Alphaproteobacteria</taxon>
        <taxon>Hyphomicrobiales</taxon>
        <taxon>Aestuariivirgaceae</taxon>
        <taxon>Taklimakanibacter</taxon>
    </lineage>
</organism>
<sequence length="259" mass="30119">MEDSDFIIYLDESGDHSLTSIDQTYPIFVLTLCAFRKSDYVDKIVPSMQRLKFKWFGHDLVVFHENDIVRKRKPFGFLQFDDKRDEFMTDLDSLLDQAPMTLFTAVIRKEELKRRYKFPEHPYNLALLFCLEKAHEFLKEHGEHAKRVHLICEARSPREKGGFGKEDMELELHFRRIVQGRHPLQSPNGAMPCFEINFASKQANSTGLQLADLLARPIGLSILRPQQKNRAFDRIAPKIWNGPKSNPWAGPLYGLKVFP</sequence>
<evidence type="ECO:0000313" key="1">
    <source>
        <dbReference type="EMBL" id="MBK1870998.1"/>
    </source>
</evidence>
<comment type="caution">
    <text evidence="1">The sequence shown here is derived from an EMBL/GenBank/DDBJ whole genome shotgun (WGS) entry which is preliminary data.</text>
</comment>